<dbReference type="EMBL" id="JAXCEH010000034">
    <property type="protein sequence ID" value="MFA1558682.1"/>
    <property type="molecule type" value="Genomic_DNA"/>
</dbReference>
<sequence length="266" mass="27949">MSALLARLFDDAALLPPERAPVQEALPTYREAVRDPIAGRLLCPASRFAELRTHLVPEDLLDLVLVADTGIDELPKALDAVRAEPRVRPCALQVAVPEDADQARAVAVTIARLPSEVPARIGVRPSPGWRDALDRIAAARDHGAPLGAGTSAVSAAFISACAERDLRFTCADGTGHAVRHASGHGFLNVLLATAHAAAGERDIRPTLERTGAASLAAEVRALPDDAARAARRLLVAFSVRDLGASRTDLRRLGLIGTPGTGEDTSS</sequence>
<name>A0ABV4R942_9ACTN</name>
<dbReference type="RefSeq" id="WP_371945702.1">
    <property type="nucleotide sequence ID" value="NZ_JAXCEH010000034.1"/>
</dbReference>
<organism evidence="1 2">
    <name type="scientific">Actinomadura chokoriensis</name>
    <dbReference type="NCBI Taxonomy" id="454156"/>
    <lineage>
        <taxon>Bacteria</taxon>
        <taxon>Bacillati</taxon>
        <taxon>Actinomycetota</taxon>
        <taxon>Actinomycetes</taxon>
        <taxon>Streptosporangiales</taxon>
        <taxon>Thermomonosporaceae</taxon>
        <taxon>Actinomadura</taxon>
    </lineage>
</organism>
<reference evidence="1 2" key="1">
    <citation type="submission" date="2023-11" db="EMBL/GenBank/DDBJ databases">
        <title>Actinomadura monticuli sp. nov., isolated from volcanic ash.</title>
        <authorList>
            <person name="Lee S.D."/>
            <person name="Yang H."/>
            <person name="Kim I.S."/>
        </authorList>
    </citation>
    <scope>NUCLEOTIDE SEQUENCE [LARGE SCALE GENOMIC DNA]</scope>
    <source>
        <strain evidence="1 2">DSM 45346</strain>
    </source>
</reference>
<comment type="caution">
    <text evidence="1">The sequence shown here is derived from an EMBL/GenBank/DDBJ whole genome shotgun (WGS) entry which is preliminary data.</text>
</comment>
<evidence type="ECO:0000313" key="1">
    <source>
        <dbReference type="EMBL" id="MFA1558682.1"/>
    </source>
</evidence>
<protein>
    <submittedName>
        <fullName evidence="1">Uncharacterized protein</fullName>
    </submittedName>
</protein>
<gene>
    <name evidence="1" type="ORF">SM436_33745</name>
</gene>
<dbReference type="Proteomes" id="UP001569904">
    <property type="component" value="Unassembled WGS sequence"/>
</dbReference>
<evidence type="ECO:0000313" key="2">
    <source>
        <dbReference type="Proteomes" id="UP001569904"/>
    </source>
</evidence>
<keyword evidence="2" id="KW-1185">Reference proteome</keyword>
<proteinExistence type="predicted"/>
<accession>A0ABV4R942</accession>